<dbReference type="InterPro" id="IPR019897">
    <property type="entry name" value="RidA_CS"/>
</dbReference>
<evidence type="ECO:0000256" key="1">
    <source>
        <dbReference type="ARBA" id="ARBA00010552"/>
    </source>
</evidence>
<name>A0A520MTQ6_9GAMM</name>
<evidence type="ECO:0000313" key="3">
    <source>
        <dbReference type="Proteomes" id="UP000315498"/>
    </source>
</evidence>
<dbReference type="GO" id="GO:0005829">
    <property type="term" value="C:cytosol"/>
    <property type="evidence" value="ECO:0007669"/>
    <property type="project" value="TreeGrafter"/>
</dbReference>
<dbReference type="Proteomes" id="UP000315498">
    <property type="component" value="Unassembled WGS sequence"/>
</dbReference>
<dbReference type="Pfam" id="PF01042">
    <property type="entry name" value="Ribonuc_L-PSP"/>
    <property type="match status" value="1"/>
</dbReference>
<dbReference type="PANTHER" id="PTHR11803">
    <property type="entry name" value="2-IMINOBUTANOATE/2-IMINOPROPANOATE DEAMINASE RIDA"/>
    <property type="match status" value="1"/>
</dbReference>
<dbReference type="Gene3D" id="3.30.1330.40">
    <property type="entry name" value="RutC-like"/>
    <property type="match status" value="1"/>
</dbReference>
<gene>
    <name evidence="2" type="ORF">EVA94_02390</name>
</gene>
<dbReference type="EMBL" id="SHBG01000017">
    <property type="protein sequence ID" value="RZO24613.1"/>
    <property type="molecule type" value="Genomic_DNA"/>
</dbReference>
<dbReference type="NCBIfam" id="TIGR00004">
    <property type="entry name" value="Rid family detoxifying hydrolase"/>
    <property type="match status" value="1"/>
</dbReference>
<dbReference type="PANTHER" id="PTHR11803:SF39">
    <property type="entry name" value="2-IMINOBUTANOATE_2-IMINOPROPANOATE DEAMINASE"/>
    <property type="match status" value="1"/>
</dbReference>
<accession>A0A520MTQ6</accession>
<sequence length="128" mass="13543">MSKEIISTENAPQAIGPYSQAVKAGGLMFISGQIPLNPETGDLISGSIEDEANQVLQNIKSICEAAGHGMEDIVKITIFLTDLGNFATVNEVMKKHFSEPYPARATVEISGLPLGVNVEIEAIVSTNG</sequence>
<proteinExistence type="inferred from homology"/>
<dbReference type="InterPro" id="IPR006056">
    <property type="entry name" value="RidA"/>
</dbReference>
<reference evidence="2 3" key="1">
    <citation type="submission" date="2019-02" db="EMBL/GenBank/DDBJ databases">
        <title>Prokaryotic population dynamics and viral predation in marine succession experiment using metagenomics: the confinement effect.</title>
        <authorList>
            <person name="Haro-Moreno J.M."/>
            <person name="Rodriguez-Valera F."/>
            <person name="Lopez-Perez M."/>
        </authorList>
    </citation>
    <scope>NUCLEOTIDE SEQUENCE [LARGE SCALE GENOMIC DNA]</scope>
    <source>
        <strain evidence="2">MED-G161</strain>
    </source>
</reference>
<evidence type="ECO:0000313" key="2">
    <source>
        <dbReference type="EMBL" id="RZO24613.1"/>
    </source>
</evidence>
<dbReference type="PROSITE" id="PS01094">
    <property type="entry name" value="UPF0076"/>
    <property type="match status" value="1"/>
</dbReference>
<dbReference type="AlphaFoldDB" id="A0A520MTQ6"/>
<dbReference type="FunFam" id="3.30.1330.40:FF:000001">
    <property type="entry name" value="L-PSP family endoribonuclease"/>
    <property type="match status" value="1"/>
</dbReference>
<protein>
    <submittedName>
        <fullName evidence="2">RidA family protein</fullName>
    </submittedName>
</protein>
<comment type="similarity">
    <text evidence="1">Belongs to the RutC family.</text>
</comment>
<dbReference type="SUPFAM" id="SSF55298">
    <property type="entry name" value="YjgF-like"/>
    <property type="match status" value="1"/>
</dbReference>
<organism evidence="2 3">
    <name type="scientific">SAR86 cluster bacterium</name>
    <dbReference type="NCBI Taxonomy" id="2030880"/>
    <lineage>
        <taxon>Bacteria</taxon>
        <taxon>Pseudomonadati</taxon>
        <taxon>Pseudomonadota</taxon>
        <taxon>Gammaproteobacteria</taxon>
        <taxon>SAR86 cluster</taxon>
    </lineage>
</organism>
<dbReference type="InterPro" id="IPR035959">
    <property type="entry name" value="RutC-like_sf"/>
</dbReference>
<dbReference type="CDD" id="cd00448">
    <property type="entry name" value="YjgF_YER057c_UK114_family"/>
    <property type="match status" value="1"/>
</dbReference>
<dbReference type="GO" id="GO:0019239">
    <property type="term" value="F:deaminase activity"/>
    <property type="evidence" value="ECO:0007669"/>
    <property type="project" value="TreeGrafter"/>
</dbReference>
<dbReference type="InterPro" id="IPR006175">
    <property type="entry name" value="YjgF/YER057c/UK114"/>
</dbReference>
<comment type="caution">
    <text evidence="2">The sequence shown here is derived from an EMBL/GenBank/DDBJ whole genome shotgun (WGS) entry which is preliminary data.</text>
</comment>